<comment type="domain">
    <text evidence="9">ValRS has two distinct active sites: one for aminoacylation and one for editing. The misactivated threonine is translocated from the active site to the editing site.</text>
</comment>
<feature type="coiled-coil region" evidence="9">
    <location>
        <begin position="1162"/>
        <end position="1189"/>
    </location>
</feature>
<dbReference type="PROSITE" id="PS00178">
    <property type="entry name" value="AA_TRNA_LIGASE_I"/>
    <property type="match status" value="1"/>
</dbReference>
<dbReference type="Pfam" id="PF00133">
    <property type="entry name" value="tRNA-synt_1"/>
    <property type="match status" value="1"/>
</dbReference>
<dbReference type="InterPro" id="IPR037118">
    <property type="entry name" value="Val-tRNA_synth_C_sf"/>
</dbReference>
<dbReference type="CDD" id="cd00817">
    <property type="entry name" value="ValRS_core"/>
    <property type="match status" value="1"/>
</dbReference>
<feature type="binding site" evidence="9">
    <location>
        <position position="873"/>
    </location>
    <ligand>
        <name>ATP</name>
        <dbReference type="ChEBI" id="CHEBI:30616"/>
    </ligand>
</feature>
<protein>
    <recommendedName>
        <fullName evidence="9">Valine--tRNA ligase</fullName>
        <ecNumber evidence="9">6.1.1.9</ecNumber>
    </recommendedName>
    <alternativeName>
        <fullName evidence="9">Valyl-tRNA synthetase</fullName>
        <shortName evidence="9">ValRS</shortName>
    </alternativeName>
</protein>
<dbReference type="EMBL" id="ALYM01000004">
    <property type="protein sequence ID" value="EMG25286.1"/>
    <property type="molecule type" value="Genomic_DNA"/>
</dbReference>
<evidence type="ECO:0000313" key="13">
    <source>
        <dbReference type="EMBL" id="EMG25286.1"/>
    </source>
</evidence>
<keyword evidence="2 9" id="KW-0436">Ligase</keyword>
<dbReference type="Gene3D" id="3.90.740.10">
    <property type="entry name" value="Valyl/Leucyl/Isoleucyl-tRNA synthetase, editing domain"/>
    <property type="match status" value="1"/>
</dbReference>
<keyword evidence="4 9" id="KW-0067">ATP-binding</keyword>
<dbReference type="PRINTS" id="PR00986">
    <property type="entry name" value="TRNASYNTHVAL"/>
</dbReference>
<dbReference type="Gene3D" id="1.10.287.380">
    <property type="entry name" value="Valyl-tRNA synthetase, C-terminal domain"/>
    <property type="match status" value="1"/>
</dbReference>
<evidence type="ECO:0000256" key="4">
    <source>
        <dbReference type="ARBA" id="ARBA00022840"/>
    </source>
</evidence>
<evidence type="ECO:0000256" key="8">
    <source>
        <dbReference type="ARBA" id="ARBA00047552"/>
    </source>
</evidence>
<evidence type="ECO:0000256" key="9">
    <source>
        <dbReference type="HAMAP-Rule" id="MF_02004"/>
    </source>
</evidence>
<dbReference type="Gene3D" id="1.10.730.10">
    <property type="entry name" value="Isoleucyl-tRNA Synthetase, Domain 1"/>
    <property type="match status" value="1"/>
</dbReference>
<comment type="subunit">
    <text evidence="9">Monomer.</text>
</comment>
<keyword evidence="5 9" id="KW-0648">Protein biosynthesis</keyword>
<dbReference type="PANTHER" id="PTHR11946">
    <property type="entry name" value="VALYL-TRNA SYNTHETASES"/>
    <property type="match status" value="1"/>
</dbReference>
<keyword evidence="6 9" id="KW-0175">Coiled coil</keyword>
<dbReference type="EC" id="6.1.1.9" evidence="9"/>
<evidence type="ECO:0000259" key="10">
    <source>
        <dbReference type="Pfam" id="PF00133"/>
    </source>
</evidence>
<comment type="subcellular location">
    <subcellularLocation>
        <location evidence="9">Cytoplasm</location>
    </subcellularLocation>
</comment>
<evidence type="ECO:0000256" key="3">
    <source>
        <dbReference type="ARBA" id="ARBA00022741"/>
    </source>
</evidence>
<keyword evidence="1 9" id="KW-0963">Cytoplasm</keyword>
<comment type="domain">
    <text evidence="9">The C-terminal coiled-coil domain is crucial for aminoacylation activity.</text>
</comment>
<evidence type="ECO:0000259" key="12">
    <source>
        <dbReference type="Pfam" id="PF10458"/>
    </source>
</evidence>
<dbReference type="InterPro" id="IPR010978">
    <property type="entry name" value="tRNA-bd_arm"/>
</dbReference>
<dbReference type="InterPro" id="IPR009008">
    <property type="entry name" value="Val/Leu/Ile-tRNA-synth_edit"/>
</dbReference>
<feature type="domain" description="Aminoacyl-tRNA synthetase class Ia" evidence="10">
    <location>
        <begin position="368"/>
        <end position="910"/>
    </location>
</feature>
<dbReference type="HAMAP" id="MF_02004">
    <property type="entry name" value="Val_tRNA_synth_type1"/>
    <property type="match status" value="1"/>
</dbReference>
<dbReference type="SUPFAM" id="SSF50677">
    <property type="entry name" value="ValRS/IleRS/LeuRS editing domain"/>
    <property type="match status" value="1"/>
</dbReference>
<name>A0ABN0IR64_9STRE</name>
<dbReference type="CDD" id="cd07962">
    <property type="entry name" value="Anticodon_Ia_Val"/>
    <property type="match status" value="1"/>
</dbReference>
<evidence type="ECO:0000259" key="11">
    <source>
        <dbReference type="Pfam" id="PF08264"/>
    </source>
</evidence>
<proteinExistence type="inferred from homology"/>
<organism evidence="13 14">
    <name type="scientific">Streptococcus parauberis KRS-02083</name>
    <dbReference type="NCBI Taxonomy" id="1207545"/>
    <lineage>
        <taxon>Bacteria</taxon>
        <taxon>Bacillati</taxon>
        <taxon>Bacillota</taxon>
        <taxon>Bacilli</taxon>
        <taxon>Lactobacillales</taxon>
        <taxon>Streptococcaceae</taxon>
        <taxon>Streptococcus</taxon>
    </lineage>
</organism>
<dbReference type="InterPro" id="IPR033705">
    <property type="entry name" value="Anticodon_Ia_Val"/>
</dbReference>
<dbReference type="Pfam" id="PF08264">
    <property type="entry name" value="Anticodon_1"/>
    <property type="match status" value="1"/>
</dbReference>
<dbReference type="SUPFAM" id="SSF46589">
    <property type="entry name" value="tRNA-binding arm"/>
    <property type="match status" value="1"/>
</dbReference>
<dbReference type="InterPro" id="IPR001412">
    <property type="entry name" value="aa-tRNA-synth_I_CS"/>
</dbReference>
<sequence length="1233" mass="140554">MKNKDYIDTKELESLDDLTVRYNKLIKPSTISKLNNKVKKSIPKQIKRPIYRVGSNLSENNIYKSSLDFISTGYKEIEKQAVRFSISQSAILKSYKSFEIESFDEINTLKSYDISEIINKYKTKDLLLALSEGAATGALGFSGLPFNLVLSNFLYFRAVQSIAMYYGYDVKNDPSELVIASSVYTNALSPSNSDLNNELSASIAKIVLISKATIIQQTSKKTWSAMIERGGATLLLTQIRALSNKAAANALQKAGQKGLENSIFKETFELIGKKLTQKIIAKSVPFFSAGISAFIDTSQMSKILEYADIFYQKRFITEKVERNSNMNMEKEEENNPIDAEFYEKKEKETLMSKELSPKYNPTEVEAGRYDKWLDQDVFKPSGDKTAKPYSIVIPPPNVTGKLHLGHAWDTTLQDIIIRQKRMQGFDTLWLPGMDHAGIATQAKVEERLREQGISRYDLGREKFLEKVWDWKDEYASTIKEQWGKMGISVDYSRERFTLDDGLSKAVRKVFVDLYKKGWIYRGEFIINWDPAARTALSDIEVIHKDVEGAFYHMTYMLEDGSRGLQVATTRPETMFGDVAVAVNPEDPRYKDLIGKNVILPIVNKPIPIVGDEHADPEFGTGVVKVTPAHDPNDFLVGQRHNLPQVNVMNDDGTMNELAGEFAGMDRFDARKATVEKLRELSALVKIEERVHSVGHSERSGAVVEPRLSTQWFVKMDQLAKNAIANQETDGKVEFYPPRFNDTFMSWMENVHDWVISRQLWWGHQIPAWYNAEGEIYVGEEAPDGDEWIQDEDVLDTWFSSALWPFSTMGWPDTDAEDFKRYFPTSTLVTGYDIIFFWVSRMIFQSLEFTDQRPFQNVLIHGLIRDEEGRKMSKSLGNGIDPMDVIEKYGADALRWFLSNGSAPGQDVRFSYEKMDASWNFINKIWNISRYILMNNEGLTLEEAESNVAKIAKSEAGNVTDRWILHNLNETIVKVTENFDKFEFGVAGHILYNFIWEEFANWYVELTKEVLYSENEAEKVMTRSVLLYTLDKILRLLHPIMPFVTEEIFGQIAEGSIVTAAYPVVNPAFENQAAHNGVESLKDLIRAVRNARAEVNVVPSKAITIMIKTSDKELEDFFTANTNYINRFTNPEKLVISSDMEAPELAMTSIITGAEIYLPLADLLNVEEELARLDKELAKWQKELDMVGKKLGNERFVANAKPEVVQKERDKQADYQAKFDATKDRIVEMKKLSN</sequence>
<dbReference type="Pfam" id="PF12787">
    <property type="entry name" value="EcsC"/>
    <property type="match status" value="1"/>
</dbReference>
<dbReference type="PANTHER" id="PTHR11946:SF93">
    <property type="entry name" value="VALINE--TRNA LIGASE, CHLOROPLASTIC_MITOCHONDRIAL 2"/>
    <property type="match status" value="1"/>
</dbReference>
<comment type="caution">
    <text evidence="13">The sequence shown here is derived from an EMBL/GenBank/DDBJ whole genome shotgun (WGS) entry which is preliminary data.</text>
</comment>
<dbReference type="Proteomes" id="UP000011769">
    <property type="component" value="Unassembled WGS sequence"/>
</dbReference>
<comment type="similarity">
    <text evidence="9">Belongs to the class-I aminoacyl-tRNA synthetase family. ValS type 1 subfamily.</text>
</comment>
<dbReference type="InterPro" id="IPR013155">
    <property type="entry name" value="M/V/L/I-tRNA-synth_anticd-bd"/>
</dbReference>
<keyword evidence="3 9" id="KW-0547">Nucleotide-binding</keyword>
<reference evidence="13 14" key="1">
    <citation type="journal article" date="2013" name="PLoS ONE">
        <title>Comparative Genomic Characterization of Three Streptococcus parauberis Strains in Fish Pathogen, as Assessed by Wide-Genome Analyses.</title>
        <authorList>
            <person name="Nho S.W."/>
            <person name="Hikima J."/>
            <person name="Park S.B."/>
            <person name="Jang H.B."/>
            <person name="Cha I.S."/>
            <person name="Yasuike M."/>
            <person name="Nakamura Y."/>
            <person name="Fujiwara A."/>
            <person name="Sano M."/>
            <person name="Kanai K."/>
            <person name="Kondo H."/>
            <person name="Hirono I."/>
            <person name="Takeyama H."/>
            <person name="Aoki T."/>
            <person name="Jung T.S."/>
        </authorList>
    </citation>
    <scope>NUCLEOTIDE SEQUENCE [LARGE SCALE GENOMIC DNA]</scope>
    <source>
        <strain evidence="13 14">KRS-02083</strain>
    </source>
</reference>
<feature type="short sequence motif" description="'HIGH' region" evidence="9">
    <location>
        <begin position="396"/>
        <end position="406"/>
    </location>
</feature>
<keyword evidence="7 9" id="KW-0030">Aminoacyl-tRNA synthetase</keyword>
<comment type="function">
    <text evidence="9">Catalyzes the attachment of valine to tRNA(Val). As ValRS can inadvertently accommodate and process structurally similar amino acids such as threonine, to avoid such errors, it has a 'posttransfer' editing activity that hydrolyzes mischarged Thr-tRNA(Val) in a tRNA-dependent manner.</text>
</comment>
<dbReference type="NCBIfam" id="TIGR00422">
    <property type="entry name" value="valS"/>
    <property type="match status" value="1"/>
</dbReference>
<gene>
    <name evidence="9" type="primary">valS</name>
    <name evidence="13" type="ORF">SPJ1_1390</name>
</gene>
<dbReference type="InterPro" id="IPR002300">
    <property type="entry name" value="aa-tRNA-synth_Ia"/>
</dbReference>
<dbReference type="InterPro" id="IPR009080">
    <property type="entry name" value="tRNAsynth_Ia_anticodon-bd"/>
</dbReference>
<feature type="short sequence motif" description="'KMSKS' region" evidence="9">
    <location>
        <begin position="870"/>
        <end position="874"/>
    </location>
</feature>
<dbReference type="SUPFAM" id="SSF47323">
    <property type="entry name" value="Anticodon-binding domain of a subclass of class I aminoacyl-tRNA synthetases"/>
    <property type="match status" value="1"/>
</dbReference>
<feature type="domain" description="Methionyl/Valyl/Leucyl/Isoleucyl-tRNA synthetase anticodon-binding" evidence="11">
    <location>
        <begin position="960"/>
        <end position="1104"/>
    </location>
</feature>
<dbReference type="Pfam" id="PF10458">
    <property type="entry name" value="Val_tRNA-synt_C"/>
    <property type="match status" value="1"/>
</dbReference>
<dbReference type="Gene3D" id="3.40.50.620">
    <property type="entry name" value="HUPs"/>
    <property type="match status" value="2"/>
</dbReference>
<evidence type="ECO:0000313" key="14">
    <source>
        <dbReference type="Proteomes" id="UP000011769"/>
    </source>
</evidence>
<comment type="catalytic activity">
    <reaction evidence="8 9">
        <text>tRNA(Val) + L-valine + ATP = L-valyl-tRNA(Val) + AMP + diphosphate</text>
        <dbReference type="Rhea" id="RHEA:10704"/>
        <dbReference type="Rhea" id="RHEA-COMP:9672"/>
        <dbReference type="Rhea" id="RHEA-COMP:9708"/>
        <dbReference type="ChEBI" id="CHEBI:30616"/>
        <dbReference type="ChEBI" id="CHEBI:33019"/>
        <dbReference type="ChEBI" id="CHEBI:57762"/>
        <dbReference type="ChEBI" id="CHEBI:78442"/>
        <dbReference type="ChEBI" id="CHEBI:78537"/>
        <dbReference type="ChEBI" id="CHEBI:456215"/>
        <dbReference type="EC" id="6.1.1.9"/>
    </reaction>
</comment>
<dbReference type="InterPro" id="IPR024787">
    <property type="entry name" value="EcsC"/>
</dbReference>
<dbReference type="InterPro" id="IPR014729">
    <property type="entry name" value="Rossmann-like_a/b/a_fold"/>
</dbReference>
<dbReference type="NCBIfam" id="NF004349">
    <property type="entry name" value="PRK05729.1"/>
    <property type="match status" value="1"/>
</dbReference>
<dbReference type="SUPFAM" id="SSF52374">
    <property type="entry name" value="Nucleotidylyl transferase"/>
    <property type="match status" value="1"/>
</dbReference>
<keyword evidence="14" id="KW-1185">Reference proteome</keyword>
<evidence type="ECO:0000256" key="5">
    <source>
        <dbReference type="ARBA" id="ARBA00022917"/>
    </source>
</evidence>
<evidence type="ECO:0000256" key="6">
    <source>
        <dbReference type="ARBA" id="ARBA00023054"/>
    </source>
</evidence>
<dbReference type="InterPro" id="IPR002303">
    <property type="entry name" value="Valyl-tRNA_ligase"/>
</dbReference>
<accession>A0ABN0IR64</accession>
<dbReference type="InterPro" id="IPR019499">
    <property type="entry name" value="Val-tRNA_synth_tRNA-bd"/>
</dbReference>
<evidence type="ECO:0000256" key="7">
    <source>
        <dbReference type="ARBA" id="ARBA00023146"/>
    </source>
</evidence>
<evidence type="ECO:0000256" key="1">
    <source>
        <dbReference type="ARBA" id="ARBA00022490"/>
    </source>
</evidence>
<evidence type="ECO:0000256" key="2">
    <source>
        <dbReference type="ARBA" id="ARBA00022598"/>
    </source>
</evidence>
<feature type="domain" description="Valyl-tRNA synthetase tRNA-binding arm" evidence="12">
    <location>
        <begin position="1164"/>
        <end position="1228"/>
    </location>
</feature>